<accession>A0A923PGB3</accession>
<feature type="transmembrane region" description="Helical" evidence="5">
    <location>
        <begin position="244"/>
        <end position="270"/>
    </location>
</feature>
<evidence type="ECO:0000256" key="5">
    <source>
        <dbReference type="SAM" id="Phobius"/>
    </source>
</evidence>
<dbReference type="SUPFAM" id="SSF52540">
    <property type="entry name" value="P-loop containing nucleoside triphosphate hydrolases"/>
    <property type="match status" value="1"/>
</dbReference>
<feature type="transmembrane region" description="Helical" evidence="5">
    <location>
        <begin position="26"/>
        <end position="48"/>
    </location>
</feature>
<feature type="domain" description="ABC transmembrane type-1" evidence="7">
    <location>
        <begin position="28"/>
        <end position="305"/>
    </location>
</feature>
<feature type="domain" description="ABC transporter" evidence="6">
    <location>
        <begin position="340"/>
        <end position="575"/>
    </location>
</feature>
<dbReference type="InterPro" id="IPR027417">
    <property type="entry name" value="P-loop_NTPase"/>
</dbReference>
<keyword evidence="2 5" id="KW-0812">Transmembrane</keyword>
<dbReference type="AlphaFoldDB" id="A0A923PGB3"/>
<feature type="transmembrane region" description="Helical" evidence="5">
    <location>
        <begin position="137"/>
        <end position="155"/>
    </location>
</feature>
<dbReference type="PROSITE" id="PS50929">
    <property type="entry name" value="ABC_TM1F"/>
    <property type="match status" value="1"/>
</dbReference>
<dbReference type="GO" id="GO:0015421">
    <property type="term" value="F:ABC-type oligopeptide transporter activity"/>
    <property type="evidence" value="ECO:0007669"/>
    <property type="project" value="TreeGrafter"/>
</dbReference>
<dbReference type="InterPro" id="IPR003439">
    <property type="entry name" value="ABC_transporter-like_ATP-bd"/>
</dbReference>
<organism evidence="8 9">
    <name type="scientific">Neolewinella lacunae</name>
    <dbReference type="NCBI Taxonomy" id="1517758"/>
    <lineage>
        <taxon>Bacteria</taxon>
        <taxon>Pseudomonadati</taxon>
        <taxon>Bacteroidota</taxon>
        <taxon>Saprospiria</taxon>
        <taxon>Saprospirales</taxon>
        <taxon>Lewinellaceae</taxon>
        <taxon>Neolewinella</taxon>
    </lineage>
</organism>
<dbReference type="PANTHER" id="PTHR43394:SF4">
    <property type="entry name" value="TOXIN SECRETION ABC TRANSPORTER ATP-BINDING PROTEIN"/>
    <property type="match status" value="1"/>
</dbReference>
<dbReference type="GO" id="GO:0005524">
    <property type="term" value="F:ATP binding"/>
    <property type="evidence" value="ECO:0007669"/>
    <property type="project" value="UniProtKB-KW"/>
</dbReference>
<keyword evidence="3 5" id="KW-1133">Transmembrane helix</keyword>
<comment type="caution">
    <text evidence="8">The sequence shown here is derived from an EMBL/GenBank/DDBJ whole genome shotgun (WGS) entry which is preliminary data.</text>
</comment>
<evidence type="ECO:0000259" key="7">
    <source>
        <dbReference type="PROSITE" id="PS50929"/>
    </source>
</evidence>
<evidence type="ECO:0000256" key="2">
    <source>
        <dbReference type="ARBA" id="ARBA00022692"/>
    </source>
</evidence>
<keyword evidence="4 5" id="KW-0472">Membrane</keyword>
<reference evidence="8" key="1">
    <citation type="submission" date="2020-08" db="EMBL/GenBank/DDBJ databases">
        <title>Lewinella bacteria from marine environments.</title>
        <authorList>
            <person name="Zhong Y."/>
        </authorList>
    </citation>
    <scope>NUCLEOTIDE SEQUENCE</scope>
    <source>
        <strain evidence="8">KCTC 42187</strain>
    </source>
</reference>
<dbReference type="SUPFAM" id="SSF90123">
    <property type="entry name" value="ABC transporter transmembrane region"/>
    <property type="match status" value="1"/>
</dbReference>
<dbReference type="Pfam" id="PF00664">
    <property type="entry name" value="ABC_membrane"/>
    <property type="match status" value="1"/>
</dbReference>
<dbReference type="EMBL" id="JACSIT010000067">
    <property type="protein sequence ID" value="MBC6993555.1"/>
    <property type="molecule type" value="Genomic_DNA"/>
</dbReference>
<proteinExistence type="predicted"/>
<dbReference type="RefSeq" id="WP_187465656.1">
    <property type="nucleotide sequence ID" value="NZ_JACSIT010000067.1"/>
</dbReference>
<comment type="subcellular location">
    <subcellularLocation>
        <location evidence="1">Cell membrane</location>
        <topology evidence="1">Multi-pass membrane protein</topology>
    </subcellularLocation>
</comment>
<evidence type="ECO:0000313" key="8">
    <source>
        <dbReference type="EMBL" id="MBC6993555.1"/>
    </source>
</evidence>
<keyword evidence="9" id="KW-1185">Reference proteome</keyword>
<dbReference type="PROSITE" id="PS50893">
    <property type="entry name" value="ABC_TRANSPORTER_2"/>
    <property type="match status" value="1"/>
</dbReference>
<evidence type="ECO:0000256" key="3">
    <source>
        <dbReference type="ARBA" id="ARBA00022989"/>
    </source>
</evidence>
<dbReference type="InterPro" id="IPR036640">
    <property type="entry name" value="ABC1_TM_sf"/>
</dbReference>
<evidence type="ECO:0000256" key="1">
    <source>
        <dbReference type="ARBA" id="ARBA00004651"/>
    </source>
</evidence>
<feature type="transmembrane region" description="Helical" evidence="5">
    <location>
        <begin position="60"/>
        <end position="85"/>
    </location>
</feature>
<keyword evidence="8" id="KW-0547">Nucleotide-binding</keyword>
<dbReference type="InterPro" id="IPR039421">
    <property type="entry name" value="Type_1_exporter"/>
</dbReference>
<dbReference type="InterPro" id="IPR011527">
    <property type="entry name" value="ABC1_TM_dom"/>
</dbReference>
<dbReference type="PANTHER" id="PTHR43394">
    <property type="entry name" value="ATP-DEPENDENT PERMEASE MDL1, MITOCHONDRIAL"/>
    <property type="match status" value="1"/>
</dbReference>
<dbReference type="Gene3D" id="3.40.50.300">
    <property type="entry name" value="P-loop containing nucleotide triphosphate hydrolases"/>
    <property type="match status" value="1"/>
</dbReference>
<evidence type="ECO:0000313" key="9">
    <source>
        <dbReference type="Proteomes" id="UP000650081"/>
    </source>
</evidence>
<sequence>MTDTPLSPLRRFLRLLQPDRREIGYIYLYAVLVGLIALVGPLGVQAIINLIAGGEYNASLVLLVVVVTSATIFLGVLKIMQYVVAETLQRRLFARASLEFAYRLPRIRLEALRKDYPPELVNRFFDTITVQKGLPKILLDFSGAVMQIIFGLVLVALYHPFFAIFGAVLAVLLTLLVWIAAPRGMRTSLQESKYKYKVAGWLEDIARASNTFKLAGGEQLSLRRTNELLGGYLGARSSHFRVLLFHYGGLVVFQALITASFLLLGGILVIENQINIGQFVAAEIIILLIVSSAEKLIFTLDIVYDTLTGVEKLASVTDLPLENGGDLLFSSVDTGRGMAVEVNDVHFIYPESGTEALNGIDLKLAPNEKVCIAGYNRSGRSTLISLLAGMRFDFEGRLTFNDVPVGNLELNSLRKNIGDYSPEESIIPGSLTDNICLGHPDVNFEDIQWALGIANLNHWVAEQPHGYSTELVAEGLNVPRSVRVRLLLARAIIRRPRLLVLGGLLEQLEPSIRKTIVQELTSPATPWTLVLVSNDPLVARACGRALVMRRGQITHDGAAELVLADPSTLEVWNNGVER</sequence>
<feature type="transmembrane region" description="Helical" evidence="5">
    <location>
        <begin position="161"/>
        <end position="181"/>
    </location>
</feature>
<keyword evidence="8" id="KW-0067">ATP-binding</keyword>
<name>A0A923PGB3_9BACT</name>
<dbReference type="GO" id="GO:0016887">
    <property type="term" value="F:ATP hydrolysis activity"/>
    <property type="evidence" value="ECO:0007669"/>
    <property type="project" value="InterPro"/>
</dbReference>
<dbReference type="Proteomes" id="UP000650081">
    <property type="component" value="Unassembled WGS sequence"/>
</dbReference>
<gene>
    <name evidence="8" type="ORF">H9S92_05245</name>
</gene>
<protein>
    <submittedName>
        <fullName evidence="8">ATP-binding cassette domain-containing protein</fullName>
    </submittedName>
</protein>
<dbReference type="Gene3D" id="1.20.1560.10">
    <property type="entry name" value="ABC transporter type 1, transmembrane domain"/>
    <property type="match status" value="1"/>
</dbReference>
<evidence type="ECO:0000256" key="4">
    <source>
        <dbReference type="ARBA" id="ARBA00023136"/>
    </source>
</evidence>
<evidence type="ECO:0000259" key="6">
    <source>
        <dbReference type="PROSITE" id="PS50893"/>
    </source>
</evidence>
<dbReference type="Pfam" id="PF00005">
    <property type="entry name" value="ABC_tran"/>
    <property type="match status" value="1"/>
</dbReference>
<dbReference type="GO" id="GO:0005886">
    <property type="term" value="C:plasma membrane"/>
    <property type="evidence" value="ECO:0007669"/>
    <property type="project" value="UniProtKB-SubCell"/>
</dbReference>